<dbReference type="SUPFAM" id="SSF51695">
    <property type="entry name" value="PLC-like phosphodiesterases"/>
    <property type="match status" value="1"/>
</dbReference>
<protein>
    <submittedName>
        <fullName evidence="2">Glycerophosphoryl diester phosphodiesterase</fullName>
    </submittedName>
</protein>
<gene>
    <name evidence="2" type="ORF">D515_01042</name>
</gene>
<dbReference type="Proteomes" id="UP000011223">
    <property type="component" value="Unassembled WGS sequence"/>
</dbReference>
<evidence type="ECO:0000313" key="2">
    <source>
        <dbReference type="EMBL" id="EOD79909.1"/>
    </source>
</evidence>
<dbReference type="PROSITE" id="PS51704">
    <property type="entry name" value="GP_PDE"/>
    <property type="match status" value="1"/>
</dbReference>
<dbReference type="PANTHER" id="PTHR46211:SF1">
    <property type="entry name" value="GLYCEROPHOSPHODIESTER PHOSPHODIESTERASE, CYTOPLASMIC"/>
    <property type="match status" value="1"/>
</dbReference>
<feature type="domain" description="GP-PDE" evidence="1">
    <location>
        <begin position="13"/>
        <end position="276"/>
    </location>
</feature>
<dbReference type="PANTHER" id="PTHR46211">
    <property type="entry name" value="GLYCEROPHOSPHORYL DIESTER PHOSPHODIESTERASE"/>
    <property type="match status" value="1"/>
</dbReference>
<dbReference type="RefSeq" id="WP_002538243.1">
    <property type="nucleotide sequence ID" value="NZ_ANFM02000016.1"/>
</dbReference>
<comment type="caution">
    <text evidence="2">The sequence shown here is derived from an EMBL/GenBank/DDBJ whole genome shotgun (WGS) entry which is preliminary data.</text>
</comment>
<dbReference type="InterPro" id="IPR017946">
    <property type="entry name" value="PLC-like_Pdiesterase_TIM-brl"/>
</dbReference>
<keyword evidence="3" id="KW-1185">Reference proteome</keyword>
<reference evidence="2 3" key="1">
    <citation type="journal article" date="2014" name="PLoS ONE">
        <title>Grimontia indica AK16(T), sp. nov., Isolated from a Seawater Sample Reports the Presence of Pathogenic Genes Similar to Vibrio Genus.</title>
        <authorList>
            <person name="Singh A."/>
            <person name="Vaidya B."/>
            <person name="Khatri I."/>
            <person name="Srinivas T.N."/>
            <person name="Subramanian S."/>
            <person name="Korpole S."/>
            <person name="Pinnaka A.K."/>
        </authorList>
    </citation>
    <scope>NUCLEOTIDE SEQUENCE [LARGE SCALE GENOMIC DNA]</scope>
    <source>
        <strain evidence="2 3">AK16</strain>
    </source>
</reference>
<name>R1GV61_9GAMM</name>
<dbReference type="eggNOG" id="COG0584">
    <property type="taxonomic scope" value="Bacteria"/>
</dbReference>
<sequence length="276" mass="30966">MSFNFCIAGTGKIYLNSHRGYSTLFPENTLPAFQGALKAGTSTIEIDIAMTADNQIVVIHDPSVERTSNGQGYVELMTYAELAALDFGGWFSPEFEGTKILLLTEALLWAMENNVGLVVEAKQRRRRDAFVLELSTLLKRIPKALDHIQLLAFDHVLINQVKKRVPEVNLQVVTLARYNNQLSAVLNSRADCVCFEYPNAHVEDLVAYKEAGLCTRLYLPTKENNEDTTLFFNRQFGYDVRGEIIGWMRDGLIDMISHDDIAMLRSLADEAGLEGI</sequence>
<dbReference type="GO" id="GO:0006629">
    <property type="term" value="P:lipid metabolic process"/>
    <property type="evidence" value="ECO:0007669"/>
    <property type="project" value="InterPro"/>
</dbReference>
<evidence type="ECO:0000313" key="3">
    <source>
        <dbReference type="Proteomes" id="UP000011223"/>
    </source>
</evidence>
<dbReference type="AlphaFoldDB" id="R1GV61"/>
<organism evidence="2 3">
    <name type="scientific">Grimontia indica</name>
    <dbReference type="NCBI Taxonomy" id="1056512"/>
    <lineage>
        <taxon>Bacteria</taxon>
        <taxon>Pseudomonadati</taxon>
        <taxon>Pseudomonadota</taxon>
        <taxon>Gammaproteobacteria</taxon>
        <taxon>Vibrionales</taxon>
        <taxon>Vibrionaceae</taxon>
        <taxon>Grimontia</taxon>
    </lineage>
</organism>
<dbReference type="EMBL" id="ANFM02000016">
    <property type="protein sequence ID" value="EOD79909.1"/>
    <property type="molecule type" value="Genomic_DNA"/>
</dbReference>
<dbReference type="GO" id="GO:0008081">
    <property type="term" value="F:phosphoric diester hydrolase activity"/>
    <property type="evidence" value="ECO:0007669"/>
    <property type="project" value="InterPro"/>
</dbReference>
<accession>R1GV61</accession>
<evidence type="ECO:0000259" key="1">
    <source>
        <dbReference type="PROSITE" id="PS51704"/>
    </source>
</evidence>
<dbReference type="Gene3D" id="3.20.20.190">
    <property type="entry name" value="Phosphatidylinositol (PI) phosphodiesterase"/>
    <property type="match status" value="1"/>
</dbReference>
<proteinExistence type="predicted"/>
<dbReference type="InterPro" id="IPR030395">
    <property type="entry name" value="GP_PDE_dom"/>
</dbReference>
<dbReference type="Pfam" id="PF03009">
    <property type="entry name" value="GDPD"/>
    <property type="match status" value="1"/>
</dbReference>